<sequence>MSSPKVSIINSLPVDTHTGDPSSSNASPVAQSLSSNSLFSLRLCTELCSMQPGLHNPWCSFSFIYCQLPTATNW</sequence>
<gene>
    <name evidence="2" type="ORF">WMSIL1_LOCUS13964</name>
</gene>
<evidence type="ECO:0000313" key="2">
    <source>
        <dbReference type="EMBL" id="VUZ56311.1"/>
    </source>
</evidence>
<evidence type="ECO:0000313" key="3">
    <source>
        <dbReference type="Proteomes" id="UP000321570"/>
    </source>
</evidence>
<reference evidence="2 3" key="1">
    <citation type="submission" date="2019-07" db="EMBL/GenBank/DDBJ databases">
        <authorList>
            <person name="Jastrzebski P J."/>
            <person name="Paukszto L."/>
            <person name="Jastrzebski P J."/>
        </authorList>
    </citation>
    <scope>NUCLEOTIDE SEQUENCE [LARGE SCALE GENOMIC DNA]</scope>
    <source>
        <strain evidence="2 3">WMS-il1</strain>
    </source>
</reference>
<name>A0A564Z9Y3_HYMDI</name>
<organism evidence="2 3">
    <name type="scientific">Hymenolepis diminuta</name>
    <name type="common">Rat tapeworm</name>
    <dbReference type="NCBI Taxonomy" id="6216"/>
    <lineage>
        <taxon>Eukaryota</taxon>
        <taxon>Metazoa</taxon>
        <taxon>Spiralia</taxon>
        <taxon>Lophotrochozoa</taxon>
        <taxon>Platyhelminthes</taxon>
        <taxon>Cestoda</taxon>
        <taxon>Eucestoda</taxon>
        <taxon>Cyclophyllidea</taxon>
        <taxon>Hymenolepididae</taxon>
        <taxon>Hymenolepis</taxon>
    </lineage>
</organism>
<proteinExistence type="predicted"/>
<accession>A0A564Z9Y3</accession>
<dbReference type="AlphaFoldDB" id="A0A564Z9Y3"/>
<feature type="region of interest" description="Disordered" evidence="1">
    <location>
        <begin position="1"/>
        <end position="30"/>
    </location>
</feature>
<feature type="compositionally biased region" description="Polar residues" evidence="1">
    <location>
        <begin position="1"/>
        <end position="10"/>
    </location>
</feature>
<evidence type="ECO:0000256" key="1">
    <source>
        <dbReference type="SAM" id="MobiDB-lite"/>
    </source>
</evidence>
<feature type="compositionally biased region" description="Polar residues" evidence="1">
    <location>
        <begin position="19"/>
        <end position="30"/>
    </location>
</feature>
<keyword evidence="3" id="KW-1185">Reference proteome</keyword>
<protein>
    <submittedName>
        <fullName evidence="2">Uncharacterized protein</fullName>
    </submittedName>
</protein>
<dbReference type="Proteomes" id="UP000321570">
    <property type="component" value="Unassembled WGS sequence"/>
</dbReference>
<dbReference type="EMBL" id="CABIJS010000701">
    <property type="protein sequence ID" value="VUZ56311.1"/>
    <property type="molecule type" value="Genomic_DNA"/>
</dbReference>